<dbReference type="InterPro" id="IPR011009">
    <property type="entry name" value="Kinase-like_dom_sf"/>
</dbReference>
<accession>A0A7K3MA82</accession>
<evidence type="ECO:0000313" key="1">
    <source>
        <dbReference type="EMBL" id="NDL60209.1"/>
    </source>
</evidence>
<protein>
    <submittedName>
        <fullName evidence="1">Aminoglycoside phosphotransferase</fullName>
    </submittedName>
</protein>
<proteinExistence type="predicted"/>
<sequence length="258" mass="29173">MLTAARRLNCTIHGTPVYGWHDRTIAAKVTVDSGTFWLRVVSELVSWASGNFWEGNAASSDITSVPKPEVLNMLEWGHRDRRFRAELLTYISPSPVSASQELLAEPDLTDEWWRTFDSALESLAGHPTDRAAYSQLETTRRLRAYFADRVDPAVTYWHTAHADLHWNNLTAPDCVLLDWESWGQAPFGYDIATLYCHSLLVPGVAERIRRGYAEILDSPDGVRSQLLVIARIFDRSILGDYPDLVLPLHRLADQLVGR</sequence>
<dbReference type="EMBL" id="WLZY01000010">
    <property type="protein sequence ID" value="NDL60209.1"/>
    <property type="molecule type" value="Genomic_DNA"/>
</dbReference>
<dbReference type="Proteomes" id="UP000460435">
    <property type="component" value="Unassembled WGS sequence"/>
</dbReference>
<dbReference type="SUPFAM" id="SSF56112">
    <property type="entry name" value="Protein kinase-like (PK-like)"/>
    <property type="match status" value="1"/>
</dbReference>
<name>A0A7K3MA82_9ACTN</name>
<gene>
    <name evidence="1" type="ORF">F7O44_24350</name>
</gene>
<dbReference type="GO" id="GO:0016740">
    <property type="term" value="F:transferase activity"/>
    <property type="evidence" value="ECO:0007669"/>
    <property type="project" value="UniProtKB-KW"/>
</dbReference>
<comment type="caution">
    <text evidence="1">The sequence shown here is derived from an EMBL/GenBank/DDBJ whole genome shotgun (WGS) entry which is preliminary data.</text>
</comment>
<keyword evidence="2" id="KW-1185">Reference proteome</keyword>
<evidence type="ECO:0000313" key="2">
    <source>
        <dbReference type="Proteomes" id="UP000460435"/>
    </source>
</evidence>
<keyword evidence="1" id="KW-0808">Transferase</keyword>
<reference evidence="1 2" key="1">
    <citation type="submission" date="2019-11" db="EMBL/GenBank/DDBJ databases">
        <authorList>
            <person name="Li X.-J."/>
            <person name="Feng X.-M."/>
        </authorList>
    </citation>
    <scope>NUCLEOTIDE SEQUENCE [LARGE SCALE GENOMIC DNA]</scope>
    <source>
        <strain evidence="1 2">XMNu-373</strain>
    </source>
</reference>
<dbReference type="AlphaFoldDB" id="A0A7K3MA82"/>
<organism evidence="1 2">
    <name type="scientific">Phytoactinopolyspora mesophila</name>
    <dbReference type="NCBI Taxonomy" id="2650750"/>
    <lineage>
        <taxon>Bacteria</taxon>
        <taxon>Bacillati</taxon>
        <taxon>Actinomycetota</taxon>
        <taxon>Actinomycetes</taxon>
        <taxon>Jiangellales</taxon>
        <taxon>Jiangellaceae</taxon>
        <taxon>Phytoactinopolyspora</taxon>
    </lineage>
</organism>